<dbReference type="PANTHER" id="PTHR43390">
    <property type="entry name" value="SIGNAL PEPTIDASE I"/>
    <property type="match status" value="1"/>
</dbReference>
<dbReference type="RefSeq" id="WP_173569274.1">
    <property type="nucleotide sequence ID" value="NZ_WOSY01000003.1"/>
</dbReference>
<keyword evidence="7" id="KW-1133">Transmembrane helix</keyword>
<evidence type="ECO:0000256" key="8">
    <source>
        <dbReference type="RuleBase" id="RU362042"/>
    </source>
</evidence>
<comment type="caution">
    <text evidence="10">The sequence shown here is derived from an EMBL/GenBank/DDBJ whole genome shotgun (WGS) entry which is preliminary data.</text>
</comment>
<dbReference type="SUPFAM" id="SSF51306">
    <property type="entry name" value="LexA/Signal peptidase"/>
    <property type="match status" value="1"/>
</dbReference>
<dbReference type="InterPro" id="IPR019757">
    <property type="entry name" value="Pept_S26A_signal_pept_1_Lys-AS"/>
</dbReference>
<dbReference type="PROSITE" id="PS00760">
    <property type="entry name" value="SPASE_I_2"/>
    <property type="match status" value="1"/>
</dbReference>
<dbReference type="InterPro" id="IPR019533">
    <property type="entry name" value="Peptidase_S26"/>
</dbReference>
<comment type="catalytic activity">
    <reaction evidence="1 7">
        <text>Cleavage of hydrophobic, N-terminal signal or leader sequences from secreted and periplasmic proteins.</text>
        <dbReference type="EC" id="3.4.21.89"/>
    </reaction>
</comment>
<keyword evidence="7" id="KW-0812">Transmembrane</keyword>
<keyword evidence="11" id="KW-1185">Reference proteome</keyword>
<dbReference type="PANTHER" id="PTHR43390:SF1">
    <property type="entry name" value="CHLOROPLAST PROCESSING PEPTIDASE"/>
    <property type="match status" value="1"/>
</dbReference>
<dbReference type="InterPro" id="IPR036286">
    <property type="entry name" value="LexA/Signal_pep-like_sf"/>
</dbReference>
<gene>
    <name evidence="10" type="primary">lepB</name>
    <name evidence="10" type="ORF">GOB81_04390</name>
</gene>
<comment type="similarity">
    <text evidence="2 8">Belongs to the peptidase S26 family.</text>
</comment>
<dbReference type="CDD" id="cd06530">
    <property type="entry name" value="S26_SPase_I"/>
    <property type="match status" value="1"/>
</dbReference>
<evidence type="ECO:0000256" key="2">
    <source>
        <dbReference type="ARBA" id="ARBA00009370"/>
    </source>
</evidence>
<accession>A0ABX0JWS1</accession>
<comment type="subcellular location">
    <subcellularLocation>
        <location evidence="8">Membrane</location>
        <topology evidence="8">Single-pass type II membrane protein</topology>
    </subcellularLocation>
</comment>
<dbReference type="InterPro" id="IPR019756">
    <property type="entry name" value="Pept_S26A_signal_pept_1_Ser-AS"/>
</dbReference>
<dbReference type="Pfam" id="PF10502">
    <property type="entry name" value="Peptidase_S26"/>
    <property type="match status" value="1"/>
</dbReference>
<evidence type="ECO:0000256" key="5">
    <source>
        <dbReference type="ARBA" id="ARBA00022670"/>
    </source>
</evidence>
<proteinExistence type="inferred from homology"/>
<evidence type="ECO:0000259" key="9">
    <source>
        <dbReference type="Pfam" id="PF10502"/>
    </source>
</evidence>
<protein>
    <recommendedName>
        <fullName evidence="4 7">Signal peptidase I</fullName>
        <ecNumber evidence="3 7">3.4.21.89</ecNumber>
    </recommendedName>
</protein>
<dbReference type="PRINTS" id="PR00727">
    <property type="entry name" value="LEADERPTASE"/>
</dbReference>
<feature type="domain" description="Peptidase S26" evidence="9">
    <location>
        <begin position="21"/>
        <end position="237"/>
    </location>
</feature>
<evidence type="ECO:0000256" key="3">
    <source>
        <dbReference type="ARBA" id="ARBA00013208"/>
    </source>
</evidence>
<dbReference type="EC" id="3.4.21.89" evidence="3 7"/>
<dbReference type="EMBL" id="WOSY01000003">
    <property type="protein sequence ID" value="NHN87872.1"/>
    <property type="molecule type" value="Genomic_DNA"/>
</dbReference>
<dbReference type="Gene3D" id="2.10.109.10">
    <property type="entry name" value="Umud Fragment, subunit A"/>
    <property type="match status" value="1"/>
</dbReference>
<evidence type="ECO:0000256" key="6">
    <source>
        <dbReference type="ARBA" id="ARBA00022801"/>
    </source>
</evidence>
<evidence type="ECO:0000256" key="4">
    <source>
        <dbReference type="ARBA" id="ARBA00019232"/>
    </source>
</evidence>
<keyword evidence="7" id="KW-0472">Membrane</keyword>
<evidence type="ECO:0000256" key="7">
    <source>
        <dbReference type="RuleBase" id="RU003993"/>
    </source>
</evidence>
<dbReference type="GO" id="GO:0009003">
    <property type="term" value="F:signal peptidase activity"/>
    <property type="evidence" value="ECO:0007669"/>
    <property type="project" value="UniProtKB-EC"/>
</dbReference>
<dbReference type="InterPro" id="IPR000223">
    <property type="entry name" value="Pept_S26A_signal_pept_1"/>
</dbReference>
<evidence type="ECO:0000313" key="11">
    <source>
        <dbReference type="Proteomes" id="UP000631653"/>
    </source>
</evidence>
<name>A0ABX0JWS1_9PROT</name>
<dbReference type="PROSITE" id="PS00501">
    <property type="entry name" value="SPASE_I_1"/>
    <property type="match status" value="1"/>
</dbReference>
<sequence length="266" mass="30364">MKRTDETARDQQPAPKKEGLFDFVRWLVSVVLLVLVVRTFLYEPFNIPSGSMIPTLQVGDYLWVSKYSYGYSKYSFPLSPNLFEGRIWGAEPHRGDVAVFRFTKDPSIDYVKRIVGLPGDHVQVRGGQLYLNGGAVSCVPEGDYTEEDENHLNRAGHRCLETLPGSEGASPVEHQVLRFPEDGLRNDTPDYVVPPGYFFAMGDNRDHSADSRFMGEGDEDLGFVPMENLVGRAGMIFFSVDMRHPFWQFWAWPTEIRWARLFHVVH</sequence>
<reference evidence="10 11" key="1">
    <citation type="journal article" date="2020" name="Int. J. Syst. Evol. Microbiol.">
        <title>Novel acetic acid bacteria from cider fermentations: Acetobacter conturbans sp. nov. and Acetobacter fallax sp. nov.</title>
        <authorList>
            <person name="Sombolestani A.S."/>
            <person name="Cleenwerck I."/>
            <person name="Cnockaert M."/>
            <person name="Borremans W."/>
            <person name="Wieme A.D."/>
            <person name="De Vuyst L."/>
            <person name="Vandamme P."/>
        </authorList>
    </citation>
    <scope>NUCLEOTIDE SEQUENCE [LARGE SCALE GENOMIC DNA]</scope>
    <source>
        <strain evidence="10 11">LMG 1627</strain>
    </source>
</reference>
<feature type="transmembrane region" description="Helical" evidence="7">
    <location>
        <begin position="23"/>
        <end position="42"/>
    </location>
</feature>
<organism evidence="10 11">
    <name type="scientific">Acetobacter conturbans</name>
    <dbReference type="NCBI Taxonomy" id="1737472"/>
    <lineage>
        <taxon>Bacteria</taxon>
        <taxon>Pseudomonadati</taxon>
        <taxon>Pseudomonadota</taxon>
        <taxon>Alphaproteobacteria</taxon>
        <taxon>Acetobacterales</taxon>
        <taxon>Acetobacteraceae</taxon>
        <taxon>Acetobacter</taxon>
    </lineage>
</organism>
<evidence type="ECO:0000256" key="1">
    <source>
        <dbReference type="ARBA" id="ARBA00000677"/>
    </source>
</evidence>
<keyword evidence="6 7" id="KW-0378">Hydrolase</keyword>
<dbReference type="Proteomes" id="UP000631653">
    <property type="component" value="Unassembled WGS sequence"/>
</dbReference>
<dbReference type="NCBIfam" id="TIGR02227">
    <property type="entry name" value="sigpep_I_bact"/>
    <property type="match status" value="1"/>
</dbReference>
<evidence type="ECO:0000313" key="10">
    <source>
        <dbReference type="EMBL" id="NHN87872.1"/>
    </source>
</evidence>
<keyword evidence="5 7" id="KW-0645">Protease</keyword>